<evidence type="ECO:0000259" key="1">
    <source>
        <dbReference type="PROSITE" id="PS50042"/>
    </source>
</evidence>
<dbReference type="Gene3D" id="2.60.120.10">
    <property type="entry name" value="Jelly Rolls"/>
    <property type="match status" value="1"/>
</dbReference>
<protein>
    <submittedName>
        <fullName evidence="2">Crp/Fnr family transcriptional regulator</fullName>
    </submittedName>
</protein>
<reference evidence="2 3" key="1">
    <citation type="submission" date="2019-05" db="EMBL/GenBank/DDBJ databases">
        <title>Dyadobacter AR-3-8 sp. nov., isolated from arctic soil.</title>
        <authorList>
            <person name="Chaudhary D.K."/>
        </authorList>
    </citation>
    <scope>NUCLEOTIDE SEQUENCE [LARGE SCALE GENOMIC DNA]</scope>
    <source>
        <strain evidence="2 3">AR-3-8</strain>
    </source>
</reference>
<accession>A0A4U6D528</accession>
<dbReference type="Pfam" id="PF00027">
    <property type="entry name" value="cNMP_binding"/>
    <property type="match status" value="1"/>
</dbReference>
<dbReference type="PROSITE" id="PS50042">
    <property type="entry name" value="CNMP_BINDING_3"/>
    <property type="match status" value="1"/>
</dbReference>
<dbReference type="OrthoDB" id="948610at2"/>
<gene>
    <name evidence="2" type="ORF">FDK13_10475</name>
</gene>
<dbReference type="SUPFAM" id="SSF51206">
    <property type="entry name" value="cAMP-binding domain-like"/>
    <property type="match status" value="1"/>
</dbReference>
<name>A0A4U6D528_9BACT</name>
<organism evidence="2 3">
    <name type="scientific">Dyadobacter frigoris</name>
    <dbReference type="NCBI Taxonomy" id="2576211"/>
    <lineage>
        <taxon>Bacteria</taxon>
        <taxon>Pseudomonadati</taxon>
        <taxon>Bacteroidota</taxon>
        <taxon>Cytophagia</taxon>
        <taxon>Cytophagales</taxon>
        <taxon>Spirosomataceae</taxon>
        <taxon>Dyadobacter</taxon>
    </lineage>
</organism>
<keyword evidence="3" id="KW-1185">Reference proteome</keyword>
<dbReference type="InterPro" id="IPR014710">
    <property type="entry name" value="RmlC-like_jellyroll"/>
</dbReference>
<evidence type="ECO:0000313" key="3">
    <source>
        <dbReference type="Proteomes" id="UP000304900"/>
    </source>
</evidence>
<evidence type="ECO:0000313" key="2">
    <source>
        <dbReference type="EMBL" id="TKT92392.1"/>
    </source>
</evidence>
<dbReference type="InterPro" id="IPR000595">
    <property type="entry name" value="cNMP-bd_dom"/>
</dbReference>
<dbReference type="EMBL" id="SZVO01000004">
    <property type="protein sequence ID" value="TKT92392.1"/>
    <property type="molecule type" value="Genomic_DNA"/>
</dbReference>
<dbReference type="InterPro" id="IPR018490">
    <property type="entry name" value="cNMP-bd_dom_sf"/>
</dbReference>
<comment type="caution">
    <text evidence="2">The sequence shown here is derived from an EMBL/GenBank/DDBJ whole genome shotgun (WGS) entry which is preliminary data.</text>
</comment>
<dbReference type="RefSeq" id="WP_137339937.1">
    <property type="nucleotide sequence ID" value="NZ_SZVO01000004.1"/>
</dbReference>
<sequence length="188" mass="22111">MENLYIYIKNTANLSEKGWSALKKVLNIRHFKKGEYLLKSGEVSNSLFYIETGYCRAYYDYGDQMINTNFYFENEFATNIRSMKLGIGSEYFIQADEDIEAVVFDKDKLYDLFSRSVEVDTMGRKLMEGILGRQEEQAYIFKLHTARERYDYMCKIQPKILERIPLIHIASYLGISLDTLRNIHNAEK</sequence>
<dbReference type="CDD" id="cd00038">
    <property type="entry name" value="CAP_ED"/>
    <property type="match status" value="1"/>
</dbReference>
<dbReference type="AlphaFoldDB" id="A0A4U6D528"/>
<proteinExistence type="predicted"/>
<dbReference type="Proteomes" id="UP000304900">
    <property type="component" value="Unassembled WGS sequence"/>
</dbReference>
<feature type="domain" description="Cyclic nucleotide-binding" evidence="1">
    <location>
        <begin position="10"/>
        <end position="53"/>
    </location>
</feature>